<feature type="compositionally biased region" description="Basic and acidic residues" evidence="1">
    <location>
        <begin position="1"/>
        <end position="12"/>
    </location>
</feature>
<accession>A0A5C6N752</accession>
<feature type="compositionally biased region" description="Polar residues" evidence="1">
    <location>
        <begin position="29"/>
        <end position="52"/>
    </location>
</feature>
<feature type="region of interest" description="Disordered" evidence="1">
    <location>
        <begin position="1"/>
        <end position="56"/>
    </location>
</feature>
<feature type="region of interest" description="Disordered" evidence="1">
    <location>
        <begin position="78"/>
        <end position="156"/>
    </location>
</feature>
<reference evidence="2 3" key="1">
    <citation type="submission" date="2019-04" db="EMBL/GenBank/DDBJ databases">
        <title>Chromosome genome assembly for Takifugu flavidus.</title>
        <authorList>
            <person name="Xiao S."/>
        </authorList>
    </citation>
    <scope>NUCLEOTIDE SEQUENCE [LARGE SCALE GENOMIC DNA]</scope>
    <source>
        <strain evidence="2">HTHZ2018</strain>
        <tissue evidence="2">Muscle</tissue>
    </source>
</reference>
<dbReference type="EMBL" id="RHFK02000016">
    <property type="protein sequence ID" value="TWW63334.1"/>
    <property type="molecule type" value="Genomic_DNA"/>
</dbReference>
<comment type="caution">
    <text evidence="2">The sequence shown here is derived from an EMBL/GenBank/DDBJ whole genome shotgun (WGS) entry which is preliminary data.</text>
</comment>
<organism evidence="2 3">
    <name type="scientific">Takifugu flavidus</name>
    <name type="common">sansaifugu</name>
    <dbReference type="NCBI Taxonomy" id="433684"/>
    <lineage>
        <taxon>Eukaryota</taxon>
        <taxon>Metazoa</taxon>
        <taxon>Chordata</taxon>
        <taxon>Craniata</taxon>
        <taxon>Vertebrata</taxon>
        <taxon>Euteleostomi</taxon>
        <taxon>Actinopterygii</taxon>
        <taxon>Neopterygii</taxon>
        <taxon>Teleostei</taxon>
        <taxon>Neoteleostei</taxon>
        <taxon>Acanthomorphata</taxon>
        <taxon>Eupercaria</taxon>
        <taxon>Tetraodontiformes</taxon>
        <taxon>Tetradontoidea</taxon>
        <taxon>Tetraodontidae</taxon>
        <taxon>Takifugu</taxon>
    </lineage>
</organism>
<proteinExistence type="predicted"/>
<keyword evidence="3" id="KW-1185">Reference proteome</keyword>
<name>A0A5C6N752_9TELE</name>
<protein>
    <submittedName>
        <fullName evidence="2">Uncharacterized protein</fullName>
    </submittedName>
</protein>
<gene>
    <name evidence="2" type="ORF">D4764_03G0003420</name>
</gene>
<evidence type="ECO:0000313" key="3">
    <source>
        <dbReference type="Proteomes" id="UP000324091"/>
    </source>
</evidence>
<sequence length="156" mass="16618">MSKSDSVERRDCPLCPRSPQMGSRDSCRASLQSSWPSTSSRQARAPPTTSAGVVSDDPLTSALLEKDASIANMCSSIRAHTEAGGQKNPGERVWTRKATVNPPVTLSSRDLVCRCDTLPEGPPSLRHSSSLSFPAEGSDEPPEASQKQLSGPREPS</sequence>
<dbReference type="Proteomes" id="UP000324091">
    <property type="component" value="Chromosome 3"/>
</dbReference>
<dbReference type="AlphaFoldDB" id="A0A5C6N752"/>
<evidence type="ECO:0000256" key="1">
    <source>
        <dbReference type="SAM" id="MobiDB-lite"/>
    </source>
</evidence>
<evidence type="ECO:0000313" key="2">
    <source>
        <dbReference type="EMBL" id="TWW63334.1"/>
    </source>
</evidence>